<name>A0A4R1MK21_9FIRM</name>
<dbReference type="AlphaFoldDB" id="A0A4R1MK21"/>
<proteinExistence type="predicted"/>
<dbReference type="PROSITE" id="PS50893">
    <property type="entry name" value="ABC_TRANSPORTER_2"/>
    <property type="match status" value="1"/>
</dbReference>
<dbReference type="SMART" id="SM00382">
    <property type="entry name" value="AAA"/>
    <property type="match status" value="1"/>
</dbReference>
<dbReference type="InterPro" id="IPR051535">
    <property type="entry name" value="Siderophore_ABC-ATPase"/>
</dbReference>
<feature type="domain" description="ABC transporter" evidence="10">
    <location>
        <begin position="2"/>
        <end position="238"/>
    </location>
</feature>
<dbReference type="PANTHER" id="PTHR42771">
    <property type="entry name" value="IRON(3+)-HYDROXAMATE IMPORT ATP-BINDING PROTEIN FHUC"/>
    <property type="match status" value="1"/>
</dbReference>
<keyword evidence="8" id="KW-0406">Ion transport</keyword>
<keyword evidence="3" id="KW-1003">Cell membrane</keyword>
<dbReference type="GO" id="GO:0016887">
    <property type="term" value="F:ATP hydrolysis activity"/>
    <property type="evidence" value="ECO:0007669"/>
    <property type="project" value="InterPro"/>
</dbReference>
<gene>
    <name evidence="11" type="ORF">EDC19_1970</name>
</gene>
<dbReference type="CDD" id="cd03214">
    <property type="entry name" value="ABC_Iron-Siderophores_B12_Hemin"/>
    <property type="match status" value="1"/>
</dbReference>
<dbReference type="InterPro" id="IPR003439">
    <property type="entry name" value="ABC_transporter-like_ATP-bd"/>
</dbReference>
<keyword evidence="9" id="KW-0472">Membrane</keyword>
<dbReference type="SUPFAM" id="SSF52540">
    <property type="entry name" value="P-loop containing nucleoside triphosphate hydrolases"/>
    <property type="match status" value="1"/>
</dbReference>
<dbReference type="RefSeq" id="WP_132282672.1">
    <property type="nucleotide sequence ID" value="NZ_SMGQ01000013.1"/>
</dbReference>
<evidence type="ECO:0000256" key="8">
    <source>
        <dbReference type="ARBA" id="ARBA00023065"/>
    </source>
</evidence>
<keyword evidence="2" id="KW-0813">Transport</keyword>
<dbReference type="PANTHER" id="PTHR42771:SF4">
    <property type="entry name" value="IRON(3+)-HYDROXAMATE IMPORT ATP-BINDING PROTEIN FHUC"/>
    <property type="match status" value="1"/>
</dbReference>
<organism evidence="11 12">
    <name type="scientific">Natranaerovirga hydrolytica</name>
    <dbReference type="NCBI Taxonomy" id="680378"/>
    <lineage>
        <taxon>Bacteria</taxon>
        <taxon>Bacillati</taxon>
        <taxon>Bacillota</taxon>
        <taxon>Clostridia</taxon>
        <taxon>Lachnospirales</taxon>
        <taxon>Natranaerovirgaceae</taxon>
        <taxon>Natranaerovirga</taxon>
    </lineage>
</organism>
<evidence type="ECO:0000313" key="11">
    <source>
        <dbReference type="EMBL" id="TCK92815.1"/>
    </source>
</evidence>
<accession>A0A4R1MK21</accession>
<evidence type="ECO:0000256" key="9">
    <source>
        <dbReference type="ARBA" id="ARBA00023136"/>
    </source>
</evidence>
<keyword evidence="4" id="KW-0410">Iron transport</keyword>
<keyword evidence="7" id="KW-0408">Iron</keyword>
<evidence type="ECO:0000256" key="5">
    <source>
        <dbReference type="ARBA" id="ARBA00022741"/>
    </source>
</evidence>
<sequence>MIEAKNLCIAYDSKVIVKDFSFEVNKGSIVSIIGPNGSGKSTILKTISRFLRQKNGVVYLEKEDMSTLNIKKVAQKMSTLSQYNRTPDDITVEDLIYFGRMPHKKWYERKNNEDKNIIDWAMTHTAIDEFKDKRVIELSGGEKQRVWIAMALAQKPKILLLDEPTTYLDVCHQLEVMELVKSLNKELKITVIMVLHDLSQAAKYSDKVVVIKEGDLIAEGSPANILTEELIREVYNVEVFIKKDMTGEFIIHPIGICKDCEMRCHLNEQNIGVS</sequence>
<dbReference type="Proteomes" id="UP000294545">
    <property type="component" value="Unassembled WGS sequence"/>
</dbReference>
<keyword evidence="5" id="KW-0547">Nucleotide-binding</keyword>
<evidence type="ECO:0000256" key="2">
    <source>
        <dbReference type="ARBA" id="ARBA00022448"/>
    </source>
</evidence>
<dbReference type="PROSITE" id="PS00211">
    <property type="entry name" value="ABC_TRANSPORTER_1"/>
    <property type="match status" value="1"/>
</dbReference>
<dbReference type="GO" id="GO:0005524">
    <property type="term" value="F:ATP binding"/>
    <property type="evidence" value="ECO:0007669"/>
    <property type="project" value="UniProtKB-KW"/>
</dbReference>
<evidence type="ECO:0000256" key="4">
    <source>
        <dbReference type="ARBA" id="ARBA00022496"/>
    </source>
</evidence>
<keyword evidence="6 11" id="KW-0067">ATP-binding</keyword>
<comment type="subcellular location">
    <subcellularLocation>
        <location evidence="1">Cell membrane</location>
        <topology evidence="1">Peripheral membrane protein</topology>
    </subcellularLocation>
</comment>
<dbReference type="FunFam" id="3.40.50.300:FF:000134">
    <property type="entry name" value="Iron-enterobactin ABC transporter ATP-binding protein"/>
    <property type="match status" value="1"/>
</dbReference>
<dbReference type="GO" id="GO:0005886">
    <property type="term" value="C:plasma membrane"/>
    <property type="evidence" value="ECO:0007669"/>
    <property type="project" value="UniProtKB-SubCell"/>
</dbReference>
<dbReference type="InterPro" id="IPR003593">
    <property type="entry name" value="AAA+_ATPase"/>
</dbReference>
<evidence type="ECO:0000256" key="3">
    <source>
        <dbReference type="ARBA" id="ARBA00022475"/>
    </source>
</evidence>
<dbReference type="EMBL" id="SMGQ01000013">
    <property type="protein sequence ID" value="TCK92815.1"/>
    <property type="molecule type" value="Genomic_DNA"/>
</dbReference>
<evidence type="ECO:0000256" key="1">
    <source>
        <dbReference type="ARBA" id="ARBA00004202"/>
    </source>
</evidence>
<evidence type="ECO:0000259" key="10">
    <source>
        <dbReference type="PROSITE" id="PS50893"/>
    </source>
</evidence>
<protein>
    <submittedName>
        <fullName evidence="11">Iron complex transport system ATP-binding protein</fullName>
    </submittedName>
</protein>
<dbReference type="InterPro" id="IPR017871">
    <property type="entry name" value="ABC_transporter-like_CS"/>
</dbReference>
<evidence type="ECO:0000256" key="7">
    <source>
        <dbReference type="ARBA" id="ARBA00023004"/>
    </source>
</evidence>
<evidence type="ECO:0000313" key="12">
    <source>
        <dbReference type="Proteomes" id="UP000294545"/>
    </source>
</evidence>
<dbReference type="Gene3D" id="3.40.50.300">
    <property type="entry name" value="P-loop containing nucleotide triphosphate hydrolases"/>
    <property type="match status" value="1"/>
</dbReference>
<evidence type="ECO:0000256" key="6">
    <source>
        <dbReference type="ARBA" id="ARBA00022840"/>
    </source>
</evidence>
<keyword evidence="12" id="KW-1185">Reference proteome</keyword>
<dbReference type="Pfam" id="PF00005">
    <property type="entry name" value="ABC_tran"/>
    <property type="match status" value="1"/>
</dbReference>
<reference evidence="11 12" key="1">
    <citation type="submission" date="2019-03" db="EMBL/GenBank/DDBJ databases">
        <title>Genomic Encyclopedia of Type Strains, Phase IV (KMG-IV): sequencing the most valuable type-strain genomes for metagenomic binning, comparative biology and taxonomic classification.</title>
        <authorList>
            <person name="Goeker M."/>
        </authorList>
    </citation>
    <scope>NUCLEOTIDE SEQUENCE [LARGE SCALE GENOMIC DNA]</scope>
    <source>
        <strain evidence="11 12">DSM 24176</strain>
    </source>
</reference>
<dbReference type="OrthoDB" id="9799337at2"/>
<comment type="caution">
    <text evidence="11">The sequence shown here is derived from an EMBL/GenBank/DDBJ whole genome shotgun (WGS) entry which is preliminary data.</text>
</comment>
<dbReference type="GO" id="GO:0006826">
    <property type="term" value="P:iron ion transport"/>
    <property type="evidence" value="ECO:0007669"/>
    <property type="project" value="UniProtKB-KW"/>
</dbReference>
<dbReference type="InterPro" id="IPR027417">
    <property type="entry name" value="P-loop_NTPase"/>
</dbReference>